<evidence type="ECO:0000313" key="2">
    <source>
        <dbReference type="Proteomes" id="UP001558613"/>
    </source>
</evidence>
<sequence>MQRTRRRTQNVISYKFAPLRRVSAGVPRNKLLLKAALADGVLLAQHGSNRFSGFGSGQERPDGRCLIDHRCDGRFTVSPARVTPQICAEIVITDDTQRNC</sequence>
<reference evidence="1 2" key="1">
    <citation type="submission" date="2023-09" db="EMBL/GenBank/DDBJ databases">
        <authorList>
            <person name="Wang M."/>
        </authorList>
    </citation>
    <scope>NUCLEOTIDE SEQUENCE [LARGE SCALE GENOMIC DNA]</scope>
    <source>
        <strain evidence="1">GT-2023</strain>
        <tissue evidence="1">Liver</tissue>
    </source>
</reference>
<proteinExistence type="predicted"/>
<keyword evidence="2" id="KW-1185">Reference proteome</keyword>
<comment type="caution">
    <text evidence="1">The sequence shown here is derived from an EMBL/GenBank/DDBJ whole genome shotgun (WGS) entry which is preliminary data.</text>
</comment>
<dbReference type="EMBL" id="JAYMGO010000008">
    <property type="protein sequence ID" value="KAL1268987.1"/>
    <property type="molecule type" value="Genomic_DNA"/>
</dbReference>
<accession>A0ABR3MWI2</accession>
<protein>
    <submittedName>
        <fullName evidence="1">Uncharacterized protein</fullName>
    </submittedName>
</protein>
<evidence type="ECO:0000313" key="1">
    <source>
        <dbReference type="EMBL" id="KAL1268987.1"/>
    </source>
</evidence>
<name>A0ABR3MWI2_9TELE</name>
<gene>
    <name evidence="1" type="ORF">QQF64_031276</name>
</gene>
<organism evidence="1 2">
    <name type="scientific">Cirrhinus molitorella</name>
    <name type="common">mud carp</name>
    <dbReference type="NCBI Taxonomy" id="172907"/>
    <lineage>
        <taxon>Eukaryota</taxon>
        <taxon>Metazoa</taxon>
        <taxon>Chordata</taxon>
        <taxon>Craniata</taxon>
        <taxon>Vertebrata</taxon>
        <taxon>Euteleostomi</taxon>
        <taxon>Actinopterygii</taxon>
        <taxon>Neopterygii</taxon>
        <taxon>Teleostei</taxon>
        <taxon>Ostariophysi</taxon>
        <taxon>Cypriniformes</taxon>
        <taxon>Cyprinidae</taxon>
        <taxon>Labeoninae</taxon>
        <taxon>Labeonini</taxon>
        <taxon>Cirrhinus</taxon>
    </lineage>
</organism>
<dbReference type="Proteomes" id="UP001558613">
    <property type="component" value="Unassembled WGS sequence"/>
</dbReference>